<proteinExistence type="predicted"/>
<accession>A0A1B2JDG3</accession>
<dbReference type="Proteomes" id="UP000094565">
    <property type="component" value="Chromosome 2"/>
</dbReference>
<evidence type="ECO:0000313" key="2">
    <source>
        <dbReference type="EMBL" id="ANZ76070.1"/>
    </source>
</evidence>
<feature type="chain" id="PRO_5012249696" evidence="1">
    <location>
        <begin position="16"/>
        <end position="393"/>
    </location>
</feature>
<dbReference type="GO" id="GO:0016787">
    <property type="term" value="F:hydrolase activity"/>
    <property type="evidence" value="ECO:0007669"/>
    <property type="project" value="InterPro"/>
</dbReference>
<dbReference type="EMBL" id="CP014585">
    <property type="protein sequence ID" value="ANZ76070.1"/>
    <property type="molecule type" value="Genomic_DNA"/>
</dbReference>
<dbReference type="AlphaFoldDB" id="A0A1B2JDG3"/>
<organism evidence="2 3">
    <name type="scientific">Komagataella pastoris</name>
    <name type="common">Yeast</name>
    <name type="synonym">Pichia pastoris</name>
    <dbReference type="NCBI Taxonomy" id="4922"/>
    <lineage>
        <taxon>Eukaryota</taxon>
        <taxon>Fungi</taxon>
        <taxon>Dikarya</taxon>
        <taxon>Ascomycota</taxon>
        <taxon>Saccharomycotina</taxon>
        <taxon>Pichiomycetes</taxon>
        <taxon>Pichiales</taxon>
        <taxon>Pichiaceae</taxon>
        <taxon>Komagataella</taxon>
    </lineage>
</organism>
<keyword evidence="3" id="KW-1185">Reference proteome</keyword>
<protein>
    <submittedName>
        <fullName evidence="2">BA75_02470T0</fullName>
    </submittedName>
</protein>
<sequence length="393" mass="44435">MLVSVFVFLFSHACALNILLTSTGGWDTTNLRTLYDSLKSHPSHNVLLVAPFTESKSCHGLVQEHSNSDTTGCLLRDTDYINREPFDQNIWYIDDCPARTSLIALDYIIPTFYVDWSFDLIIVGPTEENNAGPLNHLFNPNFQLSKFLSFRQVPVISLHTNGPTTTFHSSRDQQDDPAFLYSQKVTQLIDGLSDYVRDAPFGSHDFQTTKSKFVDQNNVKFDEKFNRHDQLDNQNSSPRVLPHNVILNVNFPMVGSNSQVNCIDPKFEQTNTRSESQLMIPSASFDESSNKFEIDMAPINTAIDPKDESRHPSELLALEACTISITAISNTGEDVEIGLSDILDPTYRIRKDLESLDQLKKHVNEEEPVQHYGPQHGEFYSGKLNALVKQLFK</sequence>
<dbReference type="InterPro" id="IPR036523">
    <property type="entry name" value="SurE-like_sf"/>
</dbReference>
<keyword evidence="1" id="KW-0732">Signal</keyword>
<dbReference type="SUPFAM" id="SSF64167">
    <property type="entry name" value="SurE-like"/>
    <property type="match status" value="1"/>
</dbReference>
<gene>
    <name evidence="2" type="ORF">ATY40_BA7502470</name>
</gene>
<feature type="signal peptide" evidence="1">
    <location>
        <begin position="1"/>
        <end position="15"/>
    </location>
</feature>
<dbReference type="OrthoDB" id="4018688at2759"/>
<name>A0A1B2JDG3_PICPA</name>
<dbReference type="Gene3D" id="3.40.1210.10">
    <property type="entry name" value="Survival protein SurE-like phosphatase/nucleotidase"/>
    <property type="match status" value="1"/>
</dbReference>
<reference evidence="2 3" key="1">
    <citation type="submission" date="2016-02" db="EMBL/GenBank/DDBJ databases">
        <title>Comparative genomic and transcriptomic foundation for Pichia pastoris.</title>
        <authorList>
            <person name="Love K.R."/>
            <person name="Shah K.A."/>
            <person name="Whittaker C.A."/>
            <person name="Wu J."/>
            <person name="Bartlett M.C."/>
            <person name="Ma D."/>
            <person name="Leeson R.L."/>
            <person name="Priest M."/>
            <person name="Young S.K."/>
            <person name="Love J.C."/>
        </authorList>
    </citation>
    <scope>NUCLEOTIDE SEQUENCE [LARGE SCALE GENOMIC DNA]</scope>
    <source>
        <strain evidence="2 3">ATCC 28485</strain>
    </source>
</reference>
<evidence type="ECO:0000256" key="1">
    <source>
        <dbReference type="SAM" id="SignalP"/>
    </source>
</evidence>
<evidence type="ECO:0000313" key="3">
    <source>
        <dbReference type="Proteomes" id="UP000094565"/>
    </source>
</evidence>